<feature type="region of interest" description="Disordered" evidence="1">
    <location>
        <begin position="30"/>
        <end position="51"/>
    </location>
</feature>
<evidence type="ECO:0000313" key="4">
    <source>
        <dbReference type="Proteomes" id="UP000823941"/>
    </source>
</evidence>
<keyword evidence="4" id="KW-1185">Reference proteome</keyword>
<protein>
    <submittedName>
        <fullName evidence="3">Uncharacterized protein</fullName>
    </submittedName>
</protein>
<sequence length="327" mass="37749">MRISQVALGACLLHLASCVKVKMVMHSDEDNSRMDDEEPHTEAWEHKKKATASPFKIRSNFDEDRPVTDKALKALHPNDMFFPLVFKQAHINNMFKFGDNWYTWTTDKRSDGTAALTYYVCYEEPKHCDDVGWEHIEAPPKCAVQIDSLTSDDRACLSPFGVEAHYCETADQMKVSDLVHTCGSRIRSLWRFVRSARRPAAAQKPADINSLVCEDEDECFVSVEYRIHRDRITFSLHEPARGQTFKSALKRDLAPEDEVKTTERPKERFHLRAKKNEEEPRSKKAHIRAKSRNAEGKGVVKERNDSGYRRTKNKIKIREDVSYDQSE</sequence>
<comment type="caution">
    <text evidence="3">The sequence shown here is derived from an EMBL/GenBank/DDBJ whole genome shotgun (WGS) entry which is preliminary data.</text>
</comment>
<keyword evidence="2" id="KW-0732">Signal</keyword>
<evidence type="ECO:0000256" key="1">
    <source>
        <dbReference type="SAM" id="MobiDB-lite"/>
    </source>
</evidence>
<feature type="region of interest" description="Disordered" evidence="1">
    <location>
        <begin position="253"/>
        <end position="327"/>
    </location>
</feature>
<dbReference type="EMBL" id="JAHIBW010000001">
    <property type="protein sequence ID" value="KAG7313145.1"/>
    <property type="molecule type" value="Genomic_DNA"/>
</dbReference>
<feature type="compositionally biased region" description="Basic and acidic residues" evidence="1">
    <location>
        <begin position="253"/>
        <end position="282"/>
    </location>
</feature>
<evidence type="ECO:0000313" key="3">
    <source>
        <dbReference type="EMBL" id="KAG7313145.1"/>
    </source>
</evidence>
<reference evidence="3 4" key="1">
    <citation type="submission" date="2021-06" db="EMBL/GenBank/DDBJ databases">
        <title>A haploid diamondback moth (Plutella xylostella L.) genome assembly resolves 31 chromosomes and identifies a diamide resistance mutation.</title>
        <authorList>
            <person name="Ward C.M."/>
            <person name="Perry K.D."/>
            <person name="Baker G."/>
            <person name="Powis K."/>
            <person name="Heckel D.G."/>
            <person name="Baxter S.W."/>
        </authorList>
    </citation>
    <scope>NUCLEOTIDE SEQUENCE [LARGE SCALE GENOMIC DNA]</scope>
    <source>
        <strain evidence="3 4">LV</strain>
        <tissue evidence="3">Single pupa</tissue>
    </source>
</reference>
<name>A0ABQ7R774_PLUXY</name>
<feature type="compositionally biased region" description="Basic and acidic residues" evidence="1">
    <location>
        <begin position="30"/>
        <end position="45"/>
    </location>
</feature>
<evidence type="ECO:0000256" key="2">
    <source>
        <dbReference type="SAM" id="SignalP"/>
    </source>
</evidence>
<organism evidence="3 4">
    <name type="scientific">Plutella xylostella</name>
    <name type="common">Diamondback moth</name>
    <name type="synonym">Plutella maculipennis</name>
    <dbReference type="NCBI Taxonomy" id="51655"/>
    <lineage>
        <taxon>Eukaryota</taxon>
        <taxon>Metazoa</taxon>
        <taxon>Ecdysozoa</taxon>
        <taxon>Arthropoda</taxon>
        <taxon>Hexapoda</taxon>
        <taxon>Insecta</taxon>
        <taxon>Pterygota</taxon>
        <taxon>Neoptera</taxon>
        <taxon>Endopterygota</taxon>
        <taxon>Lepidoptera</taxon>
        <taxon>Glossata</taxon>
        <taxon>Ditrysia</taxon>
        <taxon>Yponomeutoidea</taxon>
        <taxon>Plutellidae</taxon>
        <taxon>Plutella</taxon>
    </lineage>
</organism>
<dbReference type="Proteomes" id="UP000823941">
    <property type="component" value="Chromosome 1"/>
</dbReference>
<feature type="compositionally biased region" description="Basic and acidic residues" evidence="1">
    <location>
        <begin position="292"/>
        <end position="308"/>
    </location>
</feature>
<proteinExistence type="predicted"/>
<feature type="signal peptide" evidence="2">
    <location>
        <begin position="1"/>
        <end position="18"/>
    </location>
</feature>
<gene>
    <name evidence="3" type="ORF">JYU34_000234</name>
</gene>
<feature type="chain" id="PRO_5045749417" evidence="2">
    <location>
        <begin position="19"/>
        <end position="327"/>
    </location>
</feature>
<accession>A0ABQ7R774</accession>